<evidence type="ECO:0000313" key="4">
    <source>
        <dbReference type="Proteomes" id="UP000037923"/>
    </source>
</evidence>
<dbReference type="RefSeq" id="XP_015663459.1">
    <property type="nucleotide sequence ID" value="XM_015797939.1"/>
</dbReference>
<dbReference type="VEuPathDB" id="TriTrypDB:LpyrH10_02_4200"/>
<dbReference type="EMBL" id="LGTL01000002">
    <property type="protein sequence ID" value="KPA85020.1"/>
    <property type="molecule type" value="Genomic_DNA"/>
</dbReference>
<reference evidence="3 4" key="1">
    <citation type="submission" date="2015-07" db="EMBL/GenBank/DDBJ databases">
        <title>High-quality genome of monoxenous trypanosomatid Leptomonas pyrrhocoris.</title>
        <authorList>
            <person name="Flegontov P."/>
            <person name="Butenko A."/>
            <person name="Firsov S."/>
            <person name="Vlcek C."/>
            <person name="Logacheva M.D."/>
            <person name="Field M."/>
            <person name="Filatov D."/>
            <person name="Flegontova O."/>
            <person name="Gerasimov E."/>
            <person name="Jackson A.P."/>
            <person name="Kelly S."/>
            <person name="Opperdoes F."/>
            <person name="O'Reilly A."/>
            <person name="Votypka J."/>
            <person name="Yurchenko V."/>
            <person name="Lukes J."/>
        </authorList>
    </citation>
    <scope>NUCLEOTIDE SEQUENCE [LARGE SCALE GENOMIC DNA]</scope>
    <source>
        <strain evidence="3">H10</strain>
    </source>
</reference>
<dbReference type="GeneID" id="26901741"/>
<accession>A0A0M9G8K8</accession>
<evidence type="ECO:0000256" key="2">
    <source>
        <dbReference type="SAM" id="Phobius"/>
    </source>
</evidence>
<evidence type="ECO:0000256" key="1">
    <source>
        <dbReference type="SAM" id="MobiDB-lite"/>
    </source>
</evidence>
<dbReference type="AlphaFoldDB" id="A0A0M9G8K8"/>
<feature type="region of interest" description="Disordered" evidence="1">
    <location>
        <begin position="179"/>
        <end position="198"/>
    </location>
</feature>
<dbReference type="Pfam" id="PF14770">
    <property type="entry name" value="TMEM18"/>
    <property type="match status" value="1"/>
</dbReference>
<dbReference type="InterPro" id="IPR026721">
    <property type="entry name" value="TMEM18"/>
</dbReference>
<keyword evidence="2" id="KW-0472">Membrane</keyword>
<organism evidence="3 4">
    <name type="scientific">Leptomonas pyrrhocoris</name>
    <name type="common">Firebug parasite</name>
    <dbReference type="NCBI Taxonomy" id="157538"/>
    <lineage>
        <taxon>Eukaryota</taxon>
        <taxon>Discoba</taxon>
        <taxon>Euglenozoa</taxon>
        <taxon>Kinetoplastea</taxon>
        <taxon>Metakinetoplastina</taxon>
        <taxon>Trypanosomatida</taxon>
        <taxon>Trypanosomatidae</taxon>
        <taxon>Leishmaniinae</taxon>
        <taxon>Leptomonas</taxon>
    </lineage>
</organism>
<dbReference type="Proteomes" id="UP000037923">
    <property type="component" value="Unassembled WGS sequence"/>
</dbReference>
<feature type="transmembrane region" description="Helical" evidence="2">
    <location>
        <begin position="94"/>
        <end position="115"/>
    </location>
</feature>
<feature type="transmembrane region" description="Helical" evidence="2">
    <location>
        <begin position="135"/>
        <end position="155"/>
    </location>
</feature>
<keyword evidence="2" id="KW-1133">Transmembrane helix</keyword>
<gene>
    <name evidence="3" type="ORF">ABB37_01446</name>
</gene>
<comment type="caution">
    <text evidence="3">The sequence shown here is derived from an EMBL/GenBank/DDBJ whole genome shotgun (WGS) entry which is preliminary data.</text>
</comment>
<keyword evidence="4" id="KW-1185">Reference proteome</keyword>
<proteinExistence type="predicted"/>
<dbReference type="OrthoDB" id="411535at2759"/>
<keyword evidence="2" id="KW-0812">Transmembrane</keyword>
<feature type="transmembrane region" description="Helical" evidence="2">
    <location>
        <begin position="66"/>
        <end position="85"/>
    </location>
</feature>
<name>A0A0M9G8K8_LEPPY</name>
<dbReference type="OMA" id="HVVVWVA"/>
<sequence>MASFDSWLASVEDEFWKAHNEVMNATGLRQVIDALTSSSENSGSFFAHVRAEVEAFYRSVNWSEPFFRYLAAFHALIWIVVLYGTRGSASDERLIVVCVMLTCTVLAGVVLNNVGRRYASSIFVDPDVNYFSEDGIFIAAVFMAPMIVLILCLQLRMVCRAMRLMVEVKRAQVKRRLRREAKQQSAAAESSSETKKEQ</sequence>
<evidence type="ECO:0000313" key="3">
    <source>
        <dbReference type="EMBL" id="KPA85020.1"/>
    </source>
</evidence>
<protein>
    <submittedName>
        <fullName evidence="3">Uncharacterized protein</fullName>
    </submittedName>
</protein>